<protein>
    <submittedName>
        <fullName evidence="1">Uncharacterized protein</fullName>
    </submittedName>
</protein>
<reference evidence="1 2" key="1">
    <citation type="submission" date="2018-05" db="EMBL/GenBank/DDBJ databases">
        <title>Flavobacterium sp. strain IMCC34759, incomplete genome.</title>
        <authorList>
            <person name="Joung Y."/>
            <person name="Cho J."/>
        </authorList>
    </citation>
    <scope>NUCLEOTIDE SEQUENCE [LARGE SCALE GENOMIC DNA]</scope>
    <source>
        <strain evidence="1 2">IMCC34759</strain>
    </source>
</reference>
<organism evidence="1 2">
    <name type="scientific">Flavobacterium cheongpyeongense</name>
    <dbReference type="NCBI Taxonomy" id="2212651"/>
    <lineage>
        <taxon>Bacteria</taxon>
        <taxon>Pseudomonadati</taxon>
        <taxon>Bacteroidota</taxon>
        <taxon>Flavobacteriia</taxon>
        <taxon>Flavobacteriales</taxon>
        <taxon>Flavobacteriaceae</taxon>
        <taxon>Flavobacterium</taxon>
    </lineage>
</organism>
<dbReference type="RefSeq" id="WP_110306925.1">
    <property type="nucleotide sequence ID" value="NZ_QJHK01000010.1"/>
</dbReference>
<evidence type="ECO:0000313" key="2">
    <source>
        <dbReference type="Proteomes" id="UP000247903"/>
    </source>
</evidence>
<comment type="caution">
    <text evidence="1">The sequence shown here is derived from an EMBL/GenBank/DDBJ whole genome shotgun (WGS) entry which is preliminary data.</text>
</comment>
<evidence type="ECO:0000313" key="1">
    <source>
        <dbReference type="EMBL" id="PXY40369.1"/>
    </source>
</evidence>
<dbReference type="Proteomes" id="UP000247903">
    <property type="component" value="Unassembled WGS sequence"/>
</dbReference>
<name>A0A2V4BN17_9FLAO</name>
<dbReference type="AlphaFoldDB" id="A0A2V4BN17"/>
<accession>A0A2V4BN17</accession>
<keyword evidence="2" id="KW-1185">Reference proteome</keyword>
<sequence>MNTRLDQLYSLRRNFTIIGLTGRTGSGCSDLAEILSMKFTEIENIRLPSDIDESVFQKKYAIAYNFAKENWKEYKVIEYKKVLLLMLLPKLYMNPSNTLLFDFFRYRLKDETSKDQILKIKEQIRDLIIDNIVVR</sequence>
<gene>
    <name evidence="1" type="ORF">DMB65_12180</name>
</gene>
<dbReference type="EMBL" id="QJHK01000010">
    <property type="protein sequence ID" value="PXY40369.1"/>
    <property type="molecule type" value="Genomic_DNA"/>
</dbReference>
<proteinExistence type="predicted"/>